<dbReference type="GO" id="GO:0016757">
    <property type="term" value="F:glycosyltransferase activity"/>
    <property type="evidence" value="ECO:0007669"/>
    <property type="project" value="UniProtKB-KW"/>
</dbReference>
<dbReference type="Gene3D" id="3.40.50.2000">
    <property type="entry name" value="Glycogen Phosphorylase B"/>
    <property type="match status" value="1"/>
</dbReference>
<dbReference type="Gene3D" id="3.40.50.11090">
    <property type="match status" value="1"/>
</dbReference>
<dbReference type="STRING" id="377629.TERTU_4313"/>
<dbReference type="SUPFAM" id="SSF53756">
    <property type="entry name" value="UDP-Glycosyltransferase/glycogen phosphorylase"/>
    <property type="match status" value="1"/>
</dbReference>
<organism evidence="5 6">
    <name type="scientific">Teredinibacter turnerae (strain ATCC 39867 / T7901)</name>
    <dbReference type="NCBI Taxonomy" id="377629"/>
    <lineage>
        <taxon>Bacteria</taxon>
        <taxon>Pseudomonadati</taxon>
        <taxon>Pseudomonadota</taxon>
        <taxon>Gammaproteobacteria</taxon>
        <taxon>Cellvibrionales</taxon>
        <taxon>Cellvibrionaceae</taxon>
        <taxon>Teredinibacter</taxon>
    </lineage>
</organism>
<dbReference type="EMBL" id="CP001614">
    <property type="protein sequence ID" value="ACR11471.1"/>
    <property type="molecule type" value="Genomic_DNA"/>
</dbReference>
<evidence type="ECO:0000313" key="5">
    <source>
        <dbReference type="EMBL" id="ACR11471.1"/>
    </source>
</evidence>
<proteinExistence type="inferred from homology"/>
<keyword evidence="3" id="KW-0808">Transferase</keyword>
<dbReference type="Proteomes" id="UP000009080">
    <property type="component" value="Chromosome"/>
</dbReference>
<keyword evidence="6" id="KW-1185">Reference proteome</keyword>
<evidence type="ECO:0000256" key="2">
    <source>
        <dbReference type="ARBA" id="ARBA00022676"/>
    </source>
</evidence>
<evidence type="ECO:0000256" key="3">
    <source>
        <dbReference type="ARBA" id="ARBA00022679"/>
    </source>
</evidence>
<sequence length="365" mass="41225">MSRKLTINWIFDYVGLSGGVKSNRLIAEAMVRRGHEVNLVYCERPDQTPPIWRVRSYLKHKKKERESQGKQGHHLESSTANLMPVAHRPLLASDVPDADFTVATWWRTAVWMKDWPASKGAKGHFVRHHEVYGGDPEEVEAVYRMPIKKFVIARWLKTLMADSYGDSSAALVPNGVDWNQFNYVAREKNPVPAVGFLYGVANWKGAELAFNAVRKMQEKIPELKVYAFGSHLIDKKFNDMLPANFEYFYKPSQKEIPEIYRKTDCWLMPSTLEGFGMPGLEAAACGCPVVSTLCGGPEDYVVPGENGYLVAVNDADAMAEYALKILTADPQAWLEMSRNSARIAEEFDWDKSAEKLERAMLEAIA</sequence>
<dbReference type="RefSeq" id="WP_015817583.1">
    <property type="nucleotide sequence ID" value="NC_012997.1"/>
</dbReference>
<dbReference type="HOGENOM" id="CLU_009583_43_0_6"/>
<accession>C5BID1</accession>
<dbReference type="PANTHER" id="PTHR12526:SF640">
    <property type="entry name" value="COLANIC ACID BIOSYNTHESIS GLYCOSYLTRANSFERASE WCAL-RELATED"/>
    <property type="match status" value="1"/>
</dbReference>
<dbReference type="CDD" id="cd03801">
    <property type="entry name" value="GT4_PimA-like"/>
    <property type="match status" value="1"/>
</dbReference>
<dbReference type="Pfam" id="PF00534">
    <property type="entry name" value="Glycos_transf_1"/>
    <property type="match status" value="1"/>
</dbReference>
<protein>
    <submittedName>
        <fullName evidence="5">Glycosyltransferase family 4 domain protein</fullName>
    </submittedName>
</protein>
<evidence type="ECO:0000313" key="6">
    <source>
        <dbReference type="Proteomes" id="UP000009080"/>
    </source>
</evidence>
<dbReference type="AlphaFoldDB" id="C5BID1"/>
<dbReference type="InterPro" id="IPR001296">
    <property type="entry name" value="Glyco_trans_1"/>
</dbReference>
<dbReference type="CAZy" id="GT4">
    <property type="family name" value="Glycosyltransferase Family 4"/>
</dbReference>
<gene>
    <name evidence="5" type="ordered locus">TERTU_4313</name>
</gene>
<evidence type="ECO:0000259" key="4">
    <source>
        <dbReference type="Pfam" id="PF00534"/>
    </source>
</evidence>
<keyword evidence="2" id="KW-0328">Glycosyltransferase</keyword>
<dbReference type="eggNOG" id="COG0438">
    <property type="taxonomic scope" value="Bacteria"/>
</dbReference>
<dbReference type="KEGG" id="ttu:TERTU_4313"/>
<comment type="similarity">
    <text evidence="1">Belongs to the glycosyltransferase group 1 family. Glycosyltransferase 4 subfamily.</text>
</comment>
<reference evidence="5 6" key="1">
    <citation type="journal article" date="2009" name="PLoS ONE">
        <title>The complete genome of Teredinibacter turnerae T7901: an intracellular endosymbiont of marine wood-boring bivalves (shipworms).</title>
        <authorList>
            <person name="Yang J.C."/>
            <person name="Madupu R."/>
            <person name="Durkin A.S."/>
            <person name="Ekborg N.A."/>
            <person name="Pedamallu C.S."/>
            <person name="Hostetler J.B."/>
            <person name="Radune D."/>
            <person name="Toms B.S."/>
            <person name="Henrissat B."/>
            <person name="Coutinho P.M."/>
            <person name="Schwarz S."/>
            <person name="Field L."/>
            <person name="Trindade-Silva A.E."/>
            <person name="Soares C.A.G."/>
            <person name="Elshahawi S."/>
            <person name="Hanora A."/>
            <person name="Schmidt E.W."/>
            <person name="Haygood M.G."/>
            <person name="Posfai J."/>
            <person name="Benner J."/>
            <person name="Madinger C."/>
            <person name="Nove J."/>
            <person name="Anton B."/>
            <person name="Chaudhary K."/>
            <person name="Foster J."/>
            <person name="Holman A."/>
            <person name="Kumar S."/>
            <person name="Lessard P.A."/>
            <person name="Luyten Y.A."/>
            <person name="Slatko B."/>
            <person name="Wood N."/>
            <person name="Wu B."/>
            <person name="Teplitski M."/>
            <person name="Mougous J.D."/>
            <person name="Ward N."/>
            <person name="Eisen J.A."/>
            <person name="Badger J.H."/>
            <person name="Distel D.L."/>
        </authorList>
    </citation>
    <scope>NUCLEOTIDE SEQUENCE [LARGE SCALE GENOMIC DNA]</scope>
    <source>
        <strain evidence="6">ATCC 39867 / T7901</strain>
    </source>
</reference>
<dbReference type="OrthoDB" id="9055506at2"/>
<name>C5BID1_TERTT</name>
<evidence type="ECO:0000256" key="1">
    <source>
        <dbReference type="ARBA" id="ARBA00009481"/>
    </source>
</evidence>
<dbReference type="GO" id="GO:1901135">
    <property type="term" value="P:carbohydrate derivative metabolic process"/>
    <property type="evidence" value="ECO:0007669"/>
    <property type="project" value="UniProtKB-ARBA"/>
</dbReference>
<dbReference type="PANTHER" id="PTHR12526">
    <property type="entry name" value="GLYCOSYLTRANSFERASE"/>
    <property type="match status" value="1"/>
</dbReference>
<feature type="domain" description="Glycosyl transferase family 1" evidence="4">
    <location>
        <begin position="200"/>
        <end position="329"/>
    </location>
</feature>